<dbReference type="GO" id="GO:0016740">
    <property type="term" value="F:transferase activity"/>
    <property type="evidence" value="ECO:0007669"/>
    <property type="project" value="UniProtKB-KW"/>
</dbReference>
<dbReference type="Pfam" id="PF01636">
    <property type="entry name" value="APH"/>
    <property type="match status" value="1"/>
</dbReference>
<accession>W9H3V8</accession>
<evidence type="ECO:0000313" key="2">
    <source>
        <dbReference type="EMBL" id="EWY38453.1"/>
    </source>
</evidence>
<dbReference type="SUPFAM" id="SSF56112">
    <property type="entry name" value="Protein kinase-like (PK-like)"/>
    <property type="match status" value="1"/>
</dbReference>
<name>W9H3V8_9PROT</name>
<dbReference type="RefSeq" id="WP_157619480.1">
    <property type="nucleotide sequence ID" value="NZ_AVFL01000018.1"/>
</dbReference>
<dbReference type="InterPro" id="IPR002575">
    <property type="entry name" value="Aminoglycoside_PTrfase"/>
</dbReference>
<comment type="caution">
    <text evidence="2">The sequence shown here is derived from an EMBL/GenBank/DDBJ whole genome shotgun (WGS) entry which is preliminary data.</text>
</comment>
<sequence length="364" mass="39223">MKSTPLLQALHRRLVRLSGFQGVPLEALALLPTTGLAHDHVRVGGMGVLLRVPKQSQLGLPASDNLTYQAACFERCGPGGHVPGLRAVLLPDETVPMGALVVDEIKGRPPMLPADLPAIIRALASIHSLPIPPSPAGRRPLRDHADPVGETLREVTRHAAHLDAAGLRPEARRAIDGELAWAAEFARRDTRPPITLISFDAHPGNYLVTDTGTAVLVDLEKARYGAAGFDLAHATLYTSTTWDVACHAVLGTADLAAAYEHWLNAVPTALARASLPWLLPLRRVMWLWSVTWSAKWRVESKAEAKPLKHQASDAEDWSADLSDAALVDHVANRVADFLDPVTIAAIRSEWLDANPLTDLLPSGG</sequence>
<dbReference type="OrthoDB" id="6146956at2"/>
<protein>
    <submittedName>
        <fullName evidence="2">Aminoglycoside phosphotransferase</fullName>
    </submittedName>
</protein>
<evidence type="ECO:0000313" key="3">
    <source>
        <dbReference type="Proteomes" id="UP000019486"/>
    </source>
</evidence>
<organism evidence="2 3">
    <name type="scientific">Skermanella stibiiresistens SB22</name>
    <dbReference type="NCBI Taxonomy" id="1385369"/>
    <lineage>
        <taxon>Bacteria</taxon>
        <taxon>Pseudomonadati</taxon>
        <taxon>Pseudomonadota</taxon>
        <taxon>Alphaproteobacteria</taxon>
        <taxon>Rhodospirillales</taxon>
        <taxon>Azospirillaceae</taxon>
        <taxon>Skermanella</taxon>
    </lineage>
</organism>
<dbReference type="InterPro" id="IPR011009">
    <property type="entry name" value="Kinase-like_dom_sf"/>
</dbReference>
<dbReference type="Proteomes" id="UP000019486">
    <property type="component" value="Unassembled WGS sequence"/>
</dbReference>
<gene>
    <name evidence="2" type="ORF">N825_13270</name>
</gene>
<keyword evidence="2" id="KW-0808">Transferase</keyword>
<evidence type="ECO:0000259" key="1">
    <source>
        <dbReference type="Pfam" id="PF01636"/>
    </source>
</evidence>
<dbReference type="Gene3D" id="3.90.1200.10">
    <property type="match status" value="1"/>
</dbReference>
<proteinExistence type="predicted"/>
<keyword evidence="3" id="KW-1185">Reference proteome</keyword>
<dbReference type="EMBL" id="AVFL01000018">
    <property type="protein sequence ID" value="EWY38453.1"/>
    <property type="molecule type" value="Genomic_DNA"/>
</dbReference>
<dbReference type="PATRIC" id="fig|1385369.3.peg.4541"/>
<feature type="domain" description="Aminoglycoside phosphotransferase" evidence="1">
    <location>
        <begin position="76"/>
        <end position="257"/>
    </location>
</feature>
<reference evidence="2 3" key="1">
    <citation type="submission" date="2013-08" db="EMBL/GenBank/DDBJ databases">
        <title>The genome sequence of Skermanella stibiiresistens.</title>
        <authorList>
            <person name="Zhu W."/>
            <person name="Wang G."/>
        </authorList>
    </citation>
    <scope>NUCLEOTIDE SEQUENCE [LARGE SCALE GENOMIC DNA]</scope>
    <source>
        <strain evidence="2 3">SB22</strain>
    </source>
</reference>
<dbReference type="AlphaFoldDB" id="W9H3V8"/>
<dbReference type="STRING" id="1385369.N825_13270"/>